<keyword evidence="3" id="KW-1185">Reference proteome</keyword>
<feature type="compositionally biased region" description="Basic and acidic residues" evidence="1">
    <location>
        <begin position="80"/>
        <end position="96"/>
    </location>
</feature>
<protein>
    <submittedName>
        <fullName evidence="2">Uncharacterized protein</fullName>
    </submittedName>
</protein>
<proteinExistence type="predicted"/>
<evidence type="ECO:0000256" key="1">
    <source>
        <dbReference type="SAM" id="MobiDB-lite"/>
    </source>
</evidence>
<name>A0ABS7LSX0_9HYPH</name>
<evidence type="ECO:0000313" key="3">
    <source>
        <dbReference type="Proteomes" id="UP000720124"/>
    </source>
</evidence>
<accession>A0ABS7LSX0</accession>
<gene>
    <name evidence="2" type="ORF">HJA87_31090</name>
</gene>
<organism evidence="2 3">
    <name type="scientific">Rhizobium bangladeshense</name>
    <dbReference type="NCBI Taxonomy" id="1138189"/>
    <lineage>
        <taxon>Bacteria</taxon>
        <taxon>Pseudomonadati</taxon>
        <taxon>Pseudomonadota</taxon>
        <taxon>Alphaproteobacteria</taxon>
        <taxon>Hyphomicrobiales</taxon>
        <taxon>Rhizobiaceae</taxon>
        <taxon>Rhizobium/Agrobacterium group</taxon>
        <taxon>Rhizobium</taxon>
    </lineage>
</organism>
<evidence type="ECO:0000313" key="2">
    <source>
        <dbReference type="EMBL" id="MBY3594249.1"/>
    </source>
</evidence>
<dbReference type="EMBL" id="JABTXI010000025">
    <property type="protein sequence ID" value="MBY3594249.1"/>
    <property type="molecule type" value="Genomic_DNA"/>
</dbReference>
<feature type="compositionally biased region" description="Polar residues" evidence="1">
    <location>
        <begin position="106"/>
        <end position="122"/>
    </location>
</feature>
<dbReference type="Proteomes" id="UP000720124">
    <property type="component" value="Unassembled WGS sequence"/>
</dbReference>
<feature type="compositionally biased region" description="Low complexity" evidence="1">
    <location>
        <begin position="123"/>
        <end position="138"/>
    </location>
</feature>
<comment type="caution">
    <text evidence="2">The sequence shown here is derived from an EMBL/GenBank/DDBJ whole genome shotgun (WGS) entry which is preliminary data.</text>
</comment>
<reference evidence="2 3" key="1">
    <citation type="submission" date="2020-06" db="EMBL/GenBank/DDBJ databases">
        <title>Global-level population genomics: horizontal gene transfer, symbiosis and evolution in Rhizobia.</title>
        <authorList>
            <person name="Gai Y."/>
        </authorList>
    </citation>
    <scope>NUCLEOTIDE SEQUENCE [LARGE SCALE GENOMIC DNA]</scope>
    <source>
        <strain evidence="2 3">PLR6_1b</strain>
    </source>
</reference>
<feature type="region of interest" description="Disordered" evidence="1">
    <location>
        <begin position="78"/>
        <end position="149"/>
    </location>
</feature>
<dbReference type="RefSeq" id="WP_222004135.1">
    <property type="nucleotide sequence ID" value="NZ_JABTXH010000015.1"/>
</dbReference>
<sequence length="162" mass="18050">MKEPLQHPIGLLLTETVAFSPVNAEHGHHSLTQLQCRNRTLWNMDVYGPYQCLDRHSCVVPGIRRRFHLPRALNASTAEHAARVADPHRLTDDGIHFSRPRMTLPIDSQTGDTARTTDNRNFQDLPVDPDPALADQAAGRSQPPAGQEHAIGVIAFSKEKIR</sequence>